<sequence>MSTTEPAPSAGEVRPTLVMRPRMVRVFAYLTGVIVLGGLIVGAVIMPGFLIGGRLGLVAVGVMIFFFCHLEASVRLVARPDVLVVRNVFRARTLEWAEIVDISFPMGDPWAHLDLADGTTLALNAIQRYDGKRAIRTAHRLRGLVQERGEAHL</sequence>
<keyword evidence="1" id="KW-0472">Membrane</keyword>
<proteinExistence type="predicted"/>
<dbReference type="GeneID" id="303296422"/>
<reference evidence="4" key="1">
    <citation type="journal article" date="2019" name="Int. J. Syst. Evol. Microbiol.">
        <title>The Global Catalogue of Microorganisms (GCM) 10K type strain sequencing project: providing services to taxonomists for standard genome sequencing and annotation.</title>
        <authorList>
            <consortium name="The Broad Institute Genomics Platform"/>
            <consortium name="The Broad Institute Genome Sequencing Center for Infectious Disease"/>
            <person name="Wu L."/>
            <person name="Ma J."/>
        </authorList>
    </citation>
    <scope>NUCLEOTIDE SEQUENCE [LARGE SCALE GENOMIC DNA]</scope>
    <source>
        <strain evidence="4">CGMCC 1.16455</strain>
    </source>
</reference>
<dbReference type="InterPro" id="IPR019692">
    <property type="entry name" value="CFP-6_PH"/>
</dbReference>
<evidence type="ECO:0000256" key="1">
    <source>
        <dbReference type="SAM" id="Phobius"/>
    </source>
</evidence>
<accession>A0ABW0FJN1</accession>
<organism evidence="3 4">
    <name type="scientific">Brachybacterium tyrofermentans</name>
    <dbReference type="NCBI Taxonomy" id="47848"/>
    <lineage>
        <taxon>Bacteria</taxon>
        <taxon>Bacillati</taxon>
        <taxon>Actinomycetota</taxon>
        <taxon>Actinomycetes</taxon>
        <taxon>Micrococcales</taxon>
        <taxon>Dermabacteraceae</taxon>
        <taxon>Brachybacterium</taxon>
    </lineage>
</organism>
<evidence type="ECO:0000259" key="2">
    <source>
        <dbReference type="Pfam" id="PF10756"/>
    </source>
</evidence>
<evidence type="ECO:0000313" key="3">
    <source>
        <dbReference type="EMBL" id="MFC5299467.1"/>
    </source>
</evidence>
<evidence type="ECO:0000313" key="4">
    <source>
        <dbReference type="Proteomes" id="UP001595937"/>
    </source>
</evidence>
<keyword evidence="1" id="KW-0812">Transmembrane</keyword>
<feature type="transmembrane region" description="Helical" evidence="1">
    <location>
        <begin position="51"/>
        <end position="70"/>
    </location>
</feature>
<dbReference type="Proteomes" id="UP001595937">
    <property type="component" value="Unassembled WGS sequence"/>
</dbReference>
<comment type="caution">
    <text evidence="3">The sequence shown here is derived from an EMBL/GenBank/DDBJ whole genome shotgun (WGS) entry which is preliminary data.</text>
</comment>
<protein>
    <submittedName>
        <fullName evidence="3">PH domain-containing protein</fullName>
    </submittedName>
</protein>
<name>A0ABW0FJN1_9MICO</name>
<feature type="transmembrane region" description="Helical" evidence="1">
    <location>
        <begin position="26"/>
        <end position="45"/>
    </location>
</feature>
<keyword evidence="1" id="KW-1133">Transmembrane helix</keyword>
<keyword evidence="4" id="KW-1185">Reference proteome</keyword>
<feature type="domain" description="Low molecular weight protein antigen 6 PH" evidence="2">
    <location>
        <begin position="74"/>
        <end position="142"/>
    </location>
</feature>
<gene>
    <name evidence="3" type="ORF">ACFPK8_18290</name>
</gene>
<dbReference type="RefSeq" id="WP_343922762.1">
    <property type="nucleotide sequence ID" value="NZ_BAAAIR010000025.1"/>
</dbReference>
<dbReference type="EMBL" id="JBHSLN010000088">
    <property type="protein sequence ID" value="MFC5299467.1"/>
    <property type="molecule type" value="Genomic_DNA"/>
</dbReference>
<dbReference type="Pfam" id="PF10756">
    <property type="entry name" value="bPH_6"/>
    <property type="match status" value="1"/>
</dbReference>